<dbReference type="AlphaFoldDB" id="A0A3L8RAI2"/>
<dbReference type="STRING" id="1343740.M271_01145"/>
<comment type="similarity">
    <text evidence="2">Belongs to the mycobacterial A85 antigen family.</text>
</comment>
<evidence type="ECO:0000256" key="5">
    <source>
        <dbReference type="ARBA" id="ARBA00022679"/>
    </source>
</evidence>
<evidence type="ECO:0000313" key="9">
    <source>
        <dbReference type="EMBL" id="RLV76053.1"/>
    </source>
</evidence>
<dbReference type="GO" id="GO:0050348">
    <property type="term" value="F:trehalose O-mycolyltransferase activity"/>
    <property type="evidence" value="ECO:0007669"/>
    <property type="project" value="UniProtKB-EC"/>
</dbReference>
<comment type="catalytic activity">
    <reaction evidence="1">
        <text>2 alpha,alpha'-trehalose 6-mycolate = alpha,alpha'-trehalose 6,6'-bismycolate + alpha,alpha-trehalose</text>
        <dbReference type="Rhea" id="RHEA:23472"/>
        <dbReference type="ChEBI" id="CHEBI:16551"/>
        <dbReference type="ChEBI" id="CHEBI:18195"/>
        <dbReference type="ChEBI" id="CHEBI:18234"/>
        <dbReference type="EC" id="2.3.1.122"/>
    </reaction>
</comment>
<dbReference type="EC" id="2.3.1.122" evidence="3"/>
<dbReference type="GO" id="GO:0004144">
    <property type="term" value="F:diacylglycerol O-acyltransferase activity"/>
    <property type="evidence" value="ECO:0007669"/>
    <property type="project" value="UniProtKB-EC"/>
</dbReference>
<name>A0A3L8RAI2_STRRN</name>
<dbReference type="EC" id="2.3.1.20" evidence="4"/>
<organism evidence="9 10">
    <name type="scientific">Streptomyces rapamycinicus (strain ATCC 29253 / DSM 41530 / NRRL 5491 / AYB-994)</name>
    <name type="common">Streptomyces hygroscopicus (strain ATCC 29253)</name>
    <dbReference type="NCBI Taxonomy" id="1343740"/>
    <lineage>
        <taxon>Bacteria</taxon>
        <taxon>Bacillati</taxon>
        <taxon>Actinomycetota</taxon>
        <taxon>Actinomycetes</taxon>
        <taxon>Kitasatosporales</taxon>
        <taxon>Streptomycetaceae</taxon>
        <taxon>Streptomyces</taxon>
        <taxon>Streptomyces violaceusniger group</taxon>
    </lineage>
</organism>
<dbReference type="InterPro" id="IPR000801">
    <property type="entry name" value="Esterase-like"/>
</dbReference>
<dbReference type="EMBL" id="QYCY01000002">
    <property type="protein sequence ID" value="RLV76053.1"/>
    <property type="molecule type" value="Genomic_DNA"/>
</dbReference>
<accession>A0A3L8RAI2</accession>
<dbReference type="InterPro" id="IPR006311">
    <property type="entry name" value="TAT_signal"/>
</dbReference>
<dbReference type="Pfam" id="PF00756">
    <property type="entry name" value="Esterase"/>
    <property type="match status" value="1"/>
</dbReference>
<evidence type="ECO:0000313" key="10">
    <source>
        <dbReference type="Proteomes" id="UP000281594"/>
    </source>
</evidence>
<evidence type="ECO:0000256" key="3">
    <source>
        <dbReference type="ARBA" id="ARBA00012820"/>
    </source>
</evidence>
<dbReference type="PANTHER" id="PTHR48098">
    <property type="entry name" value="ENTEROCHELIN ESTERASE-RELATED"/>
    <property type="match status" value="1"/>
</dbReference>
<evidence type="ECO:0000256" key="2">
    <source>
        <dbReference type="ARBA" id="ARBA00005874"/>
    </source>
</evidence>
<evidence type="ECO:0000256" key="4">
    <source>
        <dbReference type="ARBA" id="ARBA00013244"/>
    </source>
</evidence>
<dbReference type="Proteomes" id="UP000281594">
    <property type="component" value="Unassembled WGS sequence"/>
</dbReference>
<keyword evidence="6" id="KW-0012">Acyltransferase</keyword>
<evidence type="ECO:0000256" key="8">
    <source>
        <dbReference type="ARBA" id="ARBA00048109"/>
    </source>
</evidence>
<evidence type="ECO:0000256" key="1">
    <source>
        <dbReference type="ARBA" id="ARBA00000697"/>
    </source>
</evidence>
<dbReference type="PROSITE" id="PS51318">
    <property type="entry name" value="TAT"/>
    <property type="match status" value="1"/>
</dbReference>
<gene>
    <name evidence="9" type="ORF">D3C57_142545</name>
</gene>
<dbReference type="RefSeq" id="WP_121825963.1">
    <property type="nucleotide sequence ID" value="NC_022785.1"/>
</dbReference>
<dbReference type="InterPro" id="IPR050583">
    <property type="entry name" value="Mycobacterial_A85_antigen"/>
</dbReference>
<dbReference type="SUPFAM" id="SSF53474">
    <property type="entry name" value="alpha/beta-Hydrolases"/>
    <property type="match status" value="1"/>
</dbReference>
<proteinExistence type="inferred from homology"/>
<comment type="caution">
    <text evidence="9">The sequence shown here is derived from an EMBL/GenBank/DDBJ whole genome shotgun (WGS) entry which is preliminary data.</text>
</comment>
<comment type="catalytic activity">
    <reaction evidence="8">
        <text>an acyl-CoA + a 1,2-diacyl-sn-glycerol = a triacyl-sn-glycerol + CoA</text>
        <dbReference type="Rhea" id="RHEA:10868"/>
        <dbReference type="ChEBI" id="CHEBI:17815"/>
        <dbReference type="ChEBI" id="CHEBI:57287"/>
        <dbReference type="ChEBI" id="CHEBI:58342"/>
        <dbReference type="ChEBI" id="CHEBI:64615"/>
        <dbReference type="EC" id="2.3.1.20"/>
    </reaction>
</comment>
<evidence type="ECO:0000256" key="7">
    <source>
        <dbReference type="ARBA" id="ARBA00032572"/>
    </source>
</evidence>
<sequence length="347" mass="37778">MATFNRRRFFGVASTAGVAAATSQGVALASGRDARGPNLVGVQAENGASVIAQNYLDPRTVDITIDSIALGHTASVRISLPHRFGSRPRASWPVLYLLHGGYGDYLDWTRHSDIARLSRERDVLVVMPDGGELGFYTDWWARGVGNKPGWETFHLVELSQILVRGLRAADRRAIAGLSMGGFGAMSYAARHPGLFRAAASFSGTLDTLHPTVEPVSPDPYATWLLRTHMAPNGYDPLGLFGDPTAQRAVWAAHNPADLVKNLRDTKLFVSCGNGRIGPLDPPGTDPSDVSVRFEASQLLQNREFVKRASSLELDVAFETYGGSHTWPYWAREFDKAFPLLMEAIEAG</sequence>
<keyword evidence="5" id="KW-0808">Transferase</keyword>
<reference evidence="9 10" key="1">
    <citation type="journal article" date="2018" name="J. Biol. Chem.">
        <title>Discovery of the actinoplanic acid pathway in Streptomyces rapamycinicus reveals a genetically conserved synergism with rapamycin.</title>
        <authorList>
            <person name="Mrak P."/>
            <person name="Krastel P."/>
            <person name="Pivk Lukancic P."/>
            <person name="Tao J."/>
            <person name="Pistorius D."/>
            <person name="Moore C.M."/>
        </authorList>
    </citation>
    <scope>NUCLEOTIDE SEQUENCE [LARGE SCALE GENOMIC DNA]</scope>
    <source>
        <strain evidence="9 10">NRRL 5491</strain>
    </source>
</reference>
<evidence type="ECO:0000256" key="6">
    <source>
        <dbReference type="ARBA" id="ARBA00023315"/>
    </source>
</evidence>
<dbReference type="Gene3D" id="3.40.50.1820">
    <property type="entry name" value="alpha/beta hydrolase"/>
    <property type="match status" value="1"/>
</dbReference>
<dbReference type="PANTHER" id="PTHR48098:SF1">
    <property type="entry name" value="DIACYLGLYCEROL ACYLTRANSFERASE_MYCOLYLTRANSFERASE AG85A"/>
    <property type="match status" value="1"/>
</dbReference>
<dbReference type="InterPro" id="IPR029058">
    <property type="entry name" value="AB_hydrolase_fold"/>
</dbReference>
<protein>
    <recommendedName>
        <fullName evidence="7">Acyl-CoA:diacylglycerol acyltransferase</fullName>
        <ecNumber evidence="3">2.3.1.122</ecNumber>
        <ecNumber evidence="4">2.3.1.20</ecNumber>
    </recommendedName>
</protein>